<dbReference type="CDD" id="cd09898">
    <property type="entry name" value="H3TH_53EXO"/>
    <property type="match status" value="1"/>
</dbReference>
<dbReference type="InterPro" id="IPR002298">
    <property type="entry name" value="DNA_polymerase_A"/>
</dbReference>
<dbReference type="InterPro" id="IPR036397">
    <property type="entry name" value="RNaseH_sf"/>
</dbReference>
<evidence type="ECO:0000256" key="12">
    <source>
        <dbReference type="ARBA" id="ARBA00023125"/>
    </source>
</evidence>
<evidence type="ECO:0000256" key="1">
    <source>
        <dbReference type="ARBA" id="ARBA00007705"/>
    </source>
</evidence>
<keyword evidence="6 16" id="KW-0235">DNA replication</keyword>
<dbReference type="GO" id="GO:0003677">
    <property type="term" value="F:DNA binding"/>
    <property type="evidence" value="ECO:0007669"/>
    <property type="project" value="UniProtKB-UniRule"/>
</dbReference>
<comment type="caution">
    <text evidence="19">The sequence shown here is derived from an EMBL/GenBank/DDBJ whole genome shotgun (WGS) entry which is preliminary data.</text>
</comment>
<dbReference type="SMART" id="SM00482">
    <property type="entry name" value="POLAc"/>
    <property type="match status" value="1"/>
</dbReference>
<reference evidence="19" key="1">
    <citation type="submission" date="2017-11" db="EMBL/GenBank/DDBJ databases">
        <title>Three new genomes from thermophilic consortium.</title>
        <authorList>
            <person name="Quaggio R."/>
            <person name="Amgarten D."/>
            <person name="Setubal J.C."/>
        </authorList>
    </citation>
    <scope>NUCLEOTIDE SEQUENCE</scope>
    <source>
        <strain evidence="19">ZCTH01-B2</strain>
    </source>
</reference>
<dbReference type="InterPro" id="IPR036279">
    <property type="entry name" value="5-3_exonuclease_C_sf"/>
</dbReference>
<dbReference type="Gene3D" id="3.30.70.370">
    <property type="match status" value="1"/>
</dbReference>
<dbReference type="CDD" id="cd06140">
    <property type="entry name" value="DNA_polA_I_Bacillus_like_exo"/>
    <property type="match status" value="1"/>
</dbReference>
<evidence type="ECO:0000256" key="11">
    <source>
        <dbReference type="ARBA" id="ARBA00022932"/>
    </source>
</evidence>
<dbReference type="EC" id="2.7.7.7" evidence="2 15"/>
<dbReference type="GO" id="GO:0006261">
    <property type="term" value="P:DNA-templated DNA replication"/>
    <property type="evidence" value="ECO:0007669"/>
    <property type="project" value="UniProtKB-UniRule"/>
</dbReference>
<dbReference type="Pfam" id="PF02739">
    <property type="entry name" value="5_3_exonuc_N"/>
    <property type="match status" value="1"/>
</dbReference>
<keyword evidence="5 16" id="KW-0548">Nucleotidyltransferase</keyword>
<dbReference type="InterPro" id="IPR043502">
    <property type="entry name" value="DNA/RNA_pol_sf"/>
</dbReference>
<dbReference type="Gene3D" id="1.20.1060.10">
    <property type="entry name" value="Taq DNA Polymerase, Chain T, domain 4"/>
    <property type="match status" value="1"/>
</dbReference>
<dbReference type="FunFam" id="1.20.1060.10:FF:000001">
    <property type="entry name" value="DNA polymerase I"/>
    <property type="match status" value="1"/>
</dbReference>
<evidence type="ECO:0000313" key="19">
    <source>
        <dbReference type="EMBL" id="MBY6275974.1"/>
    </source>
</evidence>
<feature type="domain" description="5'-3' exonuclease" evidence="17">
    <location>
        <begin position="3"/>
        <end position="263"/>
    </location>
</feature>
<dbReference type="InterPro" id="IPR018320">
    <property type="entry name" value="DNA_polymerase_1"/>
</dbReference>
<dbReference type="InterPro" id="IPR020046">
    <property type="entry name" value="5-3_exonucl_a-hlix_arch_N"/>
</dbReference>
<proteinExistence type="inferred from homology"/>
<dbReference type="GO" id="GO:0006302">
    <property type="term" value="P:double-strand break repair"/>
    <property type="evidence" value="ECO:0007669"/>
    <property type="project" value="TreeGrafter"/>
</dbReference>
<dbReference type="FunFam" id="1.10.150.20:FF:000003">
    <property type="entry name" value="DNA polymerase I"/>
    <property type="match status" value="1"/>
</dbReference>
<dbReference type="FunFam" id="1.10.150.20:FF:000002">
    <property type="entry name" value="DNA polymerase I"/>
    <property type="match status" value="1"/>
</dbReference>
<dbReference type="EMBL" id="PIUK01000050">
    <property type="protein sequence ID" value="MBY6275974.1"/>
    <property type="molecule type" value="Genomic_DNA"/>
</dbReference>
<dbReference type="PANTHER" id="PTHR10133">
    <property type="entry name" value="DNA POLYMERASE I"/>
    <property type="match status" value="1"/>
</dbReference>
<dbReference type="CDD" id="cd09859">
    <property type="entry name" value="PIN_53EXO"/>
    <property type="match status" value="1"/>
</dbReference>
<evidence type="ECO:0000256" key="10">
    <source>
        <dbReference type="ARBA" id="ARBA00022839"/>
    </source>
</evidence>
<organism evidence="19 20">
    <name type="scientific">Symbiobacterium thermophilum</name>
    <dbReference type="NCBI Taxonomy" id="2734"/>
    <lineage>
        <taxon>Bacteria</taxon>
        <taxon>Bacillati</taxon>
        <taxon>Bacillota</taxon>
        <taxon>Clostridia</taxon>
        <taxon>Eubacteriales</taxon>
        <taxon>Symbiobacteriaceae</taxon>
        <taxon>Symbiobacterium</taxon>
    </lineage>
</organism>
<keyword evidence="10 16" id="KW-0269">Exonuclease</keyword>
<evidence type="ECO:0000256" key="7">
    <source>
        <dbReference type="ARBA" id="ARBA00022722"/>
    </source>
</evidence>
<dbReference type="InterPro" id="IPR002421">
    <property type="entry name" value="5-3_exonuclease"/>
</dbReference>
<dbReference type="Gene3D" id="3.40.50.1010">
    <property type="entry name" value="5'-nuclease"/>
    <property type="match status" value="1"/>
</dbReference>
<keyword evidence="11 16" id="KW-0239">DNA-directed DNA polymerase</keyword>
<keyword evidence="7" id="KW-0540">Nuclease</keyword>
<evidence type="ECO:0000256" key="4">
    <source>
        <dbReference type="ARBA" id="ARBA00022679"/>
    </source>
</evidence>
<dbReference type="RefSeq" id="WP_273378881.1">
    <property type="nucleotide sequence ID" value="NZ_PIUK01000050.1"/>
</dbReference>
<protein>
    <recommendedName>
        <fullName evidence="3 15">DNA polymerase I</fullName>
        <ecNumber evidence="2 15">2.7.7.7</ecNumber>
    </recommendedName>
</protein>
<dbReference type="Pfam" id="PF01367">
    <property type="entry name" value="5_3_exonuc"/>
    <property type="match status" value="1"/>
</dbReference>
<dbReference type="SUPFAM" id="SSF56672">
    <property type="entry name" value="DNA/RNA polymerases"/>
    <property type="match status" value="1"/>
</dbReference>
<sequence length="874" mass="96798">MPKPEKLLLLDGNSLANRAFYALRLFSTSDGVYTNAVYGFLTMLFKLLDEEQPDYVAVAFDKGRQTFRTALYEDYKATRKAPPDEFRPQLDLLREVLTALNIPWFRVENYEADDIMGTLARQAAAEGLHTLIVTGDRDALQLISDRVTVVMTKKGITETVRYDPETLKAEYGLTPSQIIDLKALMGDASDNIPGVPGVGEKTALKLLADYGTVDGVYAHLDEIKGALQAKLRENRDKAELSRTLATINLDAPVTFDREALRRREPNYPQAYALFQRLEFKSLLSRVTPPDGSVAAEALAEQAGAAQVEIVAARVVDRPGALRLSGQAPVLARMTADPGNPGRPRPVGLAMGDPPAWLEGEALADPAELLDPGARLVGHDLKPLYNWLYSQGIEPPAPAFDTALAAYLLDPSRSSYDLADLCRQHGLGELPPGDTPDLWATRALMLPELHRRMEAELAAQGVDRLYREVELPLMPILAEMEAVGVGIDPAALHEMSVELERRILQVSQEIYELAGMQFNISSPKQLGDVLFGKLGLPSGKKTKSGGYSTDAEVLEELAAAYPIAARVLDYRTLTKLKGTYVDALGQLIARDGRIHTTFAQTVAETGRLSSKDPNLQNIPIRIEEGRRIRKAFVARPGCVLLSADYSQIELRVVAHFSGDPALREAFLHDQDIHTRTAAEVFGVPMDQVTPEMRRQAKAVNFGLIYGQTDFGLARSVGISRAEARAFIETYFAKFAGVRRYMEEKKAEAREKGYVTTLDGRRRPLPEINHRVFTIRQNAERMAINTPIQGTAADLMKRAMIAVRRAMREEGLSARMILQVHDELVFECPVGEVDRLARLVRREMEGAMKLDVPLKVEVKVGPDWYSVQPYEGDRDA</sequence>
<dbReference type="SUPFAM" id="SSF88723">
    <property type="entry name" value="PIN domain-like"/>
    <property type="match status" value="1"/>
</dbReference>
<dbReference type="SMART" id="SM00475">
    <property type="entry name" value="53EXOc"/>
    <property type="match status" value="1"/>
</dbReference>
<keyword evidence="4 16" id="KW-0808">Transferase</keyword>
<keyword evidence="9 16" id="KW-0378">Hydrolase</keyword>
<evidence type="ECO:0000256" key="15">
    <source>
        <dbReference type="NCBIfam" id="TIGR00593"/>
    </source>
</evidence>
<dbReference type="AlphaFoldDB" id="A0A953LIE3"/>
<dbReference type="SUPFAM" id="SSF53098">
    <property type="entry name" value="Ribonuclease H-like"/>
    <property type="match status" value="1"/>
</dbReference>
<dbReference type="NCBIfam" id="TIGR00593">
    <property type="entry name" value="pola"/>
    <property type="match status" value="1"/>
</dbReference>
<comment type="catalytic activity">
    <reaction evidence="14 16">
        <text>DNA(n) + a 2'-deoxyribonucleoside 5'-triphosphate = DNA(n+1) + diphosphate</text>
        <dbReference type="Rhea" id="RHEA:22508"/>
        <dbReference type="Rhea" id="RHEA-COMP:17339"/>
        <dbReference type="Rhea" id="RHEA-COMP:17340"/>
        <dbReference type="ChEBI" id="CHEBI:33019"/>
        <dbReference type="ChEBI" id="CHEBI:61560"/>
        <dbReference type="ChEBI" id="CHEBI:173112"/>
        <dbReference type="EC" id="2.7.7.7"/>
    </reaction>
</comment>
<evidence type="ECO:0000256" key="13">
    <source>
        <dbReference type="ARBA" id="ARBA00023204"/>
    </source>
</evidence>
<accession>A0A953LIE3</accession>
<dbReference type="Gene3D" id="3.30.420.10">
    <property type="entry name" value="Ribonuclease H-like superfamily/Ribonuclease H"/>
    <property type="match status" value="1"/>
</dbReference>
<dbReference type="CDD" id="cd08637">
    <property type="entry name" value="DNA_pol_A_pol_I_C"/>
    <property type="match status" value="1"/>
</dbReference>
<name>A0A953LIE3_SYMTR</name>
<evidence type="ECO:0000313" key="20">
    <source>
        <dbReference type="Proteomes" id="UP000732377"/>
    </source>
</evidence>
<dbReference type="Gene3D" id="1.10.150.20">
    <property type="entry name" value="5' to 3' exonuclease, C-terminal subdomain"/>
    <property type="match status" value="2"/>
</dbReference>
<dbReference type="FunFam" id="3.40.50.1010:FF:000001">
    <property type="entry name" value="DNA polymerase I"/>
    <property type="match status" value="1"/>
</dbReference>
<dbReference type="NCBIfam" id="NF004397">
    <property type="entry name" value="PRK05755.1"/>
    <property type="match status" value="1"/>
</dbReference>
<feature type="domain" description="DNA-directed DNA polymerase family A palm" evidence="18">
    <location>
        <begin position="624"/>
        <end position="830"/>
    </location>
</feature>
<keyword evidence="12 16" id="KW-0238">DNA-binding</keyword>
<comment type="function">
    <text evidence="16">In addition to polymerase activity, this DNA polymerase exhibits 5'-3' exonuclease activity.</text>
</comment>
<dbReference type="InterPro" id="IPR001098">
    <property type="entry name" value="DNA-dir_DNA_pol_A_palm_dom"/>
</dbReference>
<evidence type="ECO:0000256" key="2">
    <source>
        <dbReference type="ARBA" id="ARBA00012417"/>
    </source>
</evidence>
<gene>
    <name evidence="16" type="primary">polA</name>
    <name evidence="19" type="ORF">CWE10_07075</name>
</gene>
<comment type="subunit">
    <text evidence="16">Single-chain monomer with multiple functions.</text>
</comment>
<evidence type="ECO:0000256" key="5">
    <source>
        <dbReference type="ARBA" id="ARBA00022695"/>
    </source>
</evidence>
<keyword evidence="8 16" id="KW-0227">DNA damage</keyword>
<dbReference type="GO" id="GO:0003887">
    <property type="term" value="F:DNA-directed DNA polymerase activity"/>
    <property type="evidence" value="ECO:0007669"/>
    <property type="project" value="UniProtKB-UniRule"/>
</dbReference>
<dbReference type="PANTHER" id="PTHR10133:SF27">
    <property type="entry name" value="DNA POLYMERASE NU"/>
    <property type="match status" value="1"/>
</dbReference>
<dbReference type="InterPro" id="IPR020045">
    <property type="entry name" value="DNA_polI_H3TH"/>
</dbReference>
<evidence type="ECO:0000256" key="14">
    <source>
        <dbReference type="ARBA" id="ARBA00049244"/>
    </source>
</evidence>
<evidence type="ECO:0000256" key="3">
    <source>
        <dbReference type="ARBA" id="ARBA00020311"/>
    </source>
</evidence>
<dbReference type="InterPro" id="IPR008918">
    <property type="entry name" value="HhH2"/>
</dbReference>
<dbReference type="SUPFAM" id="SSF47807">
    <property type="entry name" value="5' to 3' exonuclease, C-terminal subdomain"/>
    <property type="match status" value="1"/>
</dbReference>
<keyword evidence="13 16" id="KW-0234">DNA repair</keyword>
<evidence type="ECO:0000256" key="9">
    <source>
        <dbReference type="ARBA" id="ARBA00022801"/>
    </source>
</evidence>
<dbReference type="SMART" id="SM00279">
    <property type="entry name" value="HhH2"/>
    <property type="match status" value="1"/>
</dbReference>
<evidence type="ECO:0000259" key="18">
    <source>
        <dbReference type="SMART" id="SM00482"/>
    </source>
</evidence>
<evidence type="ECO:0000259" key="17">
    <source>
        <dbReference type="SMART" id="SM00475"/>
    </source>
</evidence>
<dbReference type="InterPro" id="IPR012337">
    <property type="entry name" value="RNaseH-like_sf"/>
</dbReference>
<dbReference type="Pfam" id="PF00476">
    <property type="entry name" value="DNA_pol_A"/>
    <property type="match status" value="1"/>
</dbReference>
<dbReference type="Proteomes" id="UP000732377">
    <property type="component" value="Unassembled WGS sequence"/>
</dbReference>
<dbReference type="GO" id="GO:0008409">
    <property type="term" value="F:5'-3' exonuclease activity"/>
    <property type="evidence" value="ECO:0007669"/>
    <property type="project" value="UniProtKB-UniRule"/>
</dbReference>
<comment type="similarity">
    <text evidence="1 16">Belongs to the DNA polymerase type-A family.</text>
</comment>
<evidence type="ECO:0000256" key="8">
    <source>
        <dbReference type="ARBA" id="ARBA00022763"/>
    </source>
</evidence>
<evidence type="ECO:0000256" key="16">
    <source>
        <dbReference type="RuleBase" id="RU004460"/>
    </source>
</evidence>
<dbReference type="InterPro" id="IPR029060">
    <property type="entry name" value="PIN-like_dom_sf"/>
</dbReference>
<evidence type="ECO:0000256" key="6">
    <source>
        <dbReference type="ARBA" id="ARBA00022705"/>
    </source>
</evidence>
<dbReference type="PRINTS" id="PR00868">
    <property type="entry name" value="DNAPOLI"/>
</dbReference>